<comment type="caution">
    <text evidence="2">The sequence shown here is derived from an EMBL/GenBank/DDBJ whole genome shotgun (WGS) entry which is preliminary data.</text>
</comment>
<reference evidence="2 3" key="1">
    <citation type="submission" date="2014-11" db="EMBL/GenBank/DDBJ databases">
        <title>Genetic blueprint of the zoonotic pathogen Toxocara canis.</title>
        <authorList>
            <person name="Zhu X.-Q."/>
            <person name="Korhonen P.K."/>
            <person name="Cai H."/>
            <person name="Young N.D."/>
            <person name="Nejsum P."/>
            <person name="von Samson-Himmelstjerna G."/>
            <person name="Boag P.R."/>
            <person name="Tan P."/>
            <person name="Li Q."/>
            <person name="Min J."/>
            <person name="Yang Y."/>
            <person name="Wang X."/>
            <person name="Fang X."/>
            <person name="Hall R.S."/>
            <person name="Hofmann A."/>
            <person name="Sternberg P.W."/>
            <person name="Jex A.R."/>
            <person name="Gasser R.B."/>
        </authorList>
    </citation>
    <scope>NUCLEOTIDE SEQUENCE [LARGE SCALE GENOMIC DNA]</scope>
    <source>
        <strain evidence="2">PN_DK_2014</strain>
    </source>
</reference>
<gene>
    <name evidence="2" type="ORF">Tcan_17982</name>
</gene>
<feature type="region of interest" description="Disordered" evidence="1">
    <location>
        <begin position="197"/>
        <end position="266"/>
    </location>
</feature>
<dbReference type="AlphaFoldDB" id="A0A0B2UNN9"/>
<evidence type="ECO:0000256" key="1">
    <source>
        <dbReference type="SAM" id="MobiDB-lite"/>
    </source>
</evidence>
<sequence length="424" mass="47924">MLFGATVVSEMKRCMSKLYYYCKDVSKLMERGRHELRPNGADRGPDSPAGQSALQSDKEGGRRYYRQSFLKVCEPVKFCELLNEEKIENDDVFRTLVFVTRKVDADTLAVHLSIMAFVPVAFTDKHFHTCLHSVVLMVELIVREVQQEAPHFLVDLAKGLGGLAGMAISVLISRTVRQEAKNLLRELPRCIAWDGQDAVSDSGHSGPAAPDSRKDEDRWALDDKKGAERNPHLESVKDFGANLSHAHRSKVMSDETEEQRDAPKPPYPRKFFIAFTELRFQTSSMIGWNLHMGGHQVLFSQTILYPNSIATVATVKDARHSITKTIRNHMEQVLHPKTSTLATEKELAKYDISMEEPYYHKTPEIGQDFDVVAFMKKRRDPEKVLAGRFLVIRSSARDAPSFFSRQLPAASITATLSCFAQFDM</sequence>
<feature type="region of interest" description="Disordered" evidence="1">
    <location>
        <begin position="35"/>
        <end position="60"/>
    </location>
</feature>
<dbReference type="EMBL" id="JPKZ01003229">
    <property type="protein sequence ID" value="KHN72611.1"/>
    <property type="molecule type" value="Genomic_DNA"/>
</dbReference>
<feature type="compositionally biased region" description="Basic and acidic residues" evidence="1">
    <location>
        <begin position="211"/>
        <end position="237"/>
    </location>
</feature>
<organism evidence="2 3">
    <name type="scientific">Toxocara canis</name>
    <name type="common">Canine roundworm</name>
    <dbReference type="NCBI Taxonomy" id="6265"/>
    <lineage>
        <taxon>Eukaryota</taxon>
        <taxon>Metazoa</taxon>
        <taxon>Ecdysozoa</taxon>
        <taxon>Nematoda</taxon>
        <taxon>Chromadorea</taxon>
        <taxon>Rhabditida</taxon>
        <taxon>Spirurina</taxon>
        <taxon>Ascaridomorpha</taxon>
        <taxon>Ascaridoidea</taxon>
        <taxon>Toxocaridae</taxon>
        <taxon>Toxocara</taxon>
    </lineage>
</organism>
<dbReference type="Proteomes" id="UP000031036">
    <property type="component" value="Unassembled WGS sequence"/>
</dbReference>
<protein>
    <submittedName>
        <fullName evidence="2">Uncharacterized protein</fullName>
    </submittedName>
</protein>
<evidence type="ECO:0000313" key="2">
    <source>
        <dbReference type="EMBL" id="KHN72611.1"/>
    </source>
</evidence>
<keyword evidence="3" id="KW-1185">Reference proteome</keyword>
<proteinExistence type="predicted"/>
<name>A0A0B2UNN9_TOXCA</name>
<accession>A0A0B2UNN9</accession>
<evidence type="ECO:0000313" key="3">
    <source>
        <dbReference type="Proteomes" id="UP000031036"/>
    </source>
</evidence>